<comment type="caution">
    <text evidence="1">The sequence shown here is derived from an EMBL/GenBank/DDBJ whole genome shotgun (WGS) entry which is preliminary data.</text>
</comment>
<organism evidence="1 2">
    <name type="scientific">Coprinellus micaceus</name>
    <name type="common">Glistening ink-cap mushroom</name>
    <name type="synonym">Coprinus micaceus</name>
    <dbReference type="NCBI Taxonomy" id="71717"/>
    <lineage>
        <taxon>Eukaryota</taxon>
        <taxon>Fungi</taxon>
        <taxon>Dikarya</taxon>
        <taxon>Basidiomycota</taxon>
        <taxon>Agaricomycotina</taxon>
        <taxon>Agaricomycetes</taxon>
        <taxon>Agaricomycetidae</taxon>
        <taxon>Agaricales</taxon>
        <taxon>Agaricineae</taxon>
        <taxon>Psathyrellaceae</taxon>
        <taxon>Coprinellus</taxon>
    </lineage>
</organism>
<gene>
    <name evidence="1" type="ORF">FA13DRAFT_1715865</name>
</gene>
<keyword evidence="2" id="KW-1185">Reference proteome</keyword>
<evidence type="ECO:0000313" key="1">
    <source>
        <dbReference type="EMBL" id="TEB22644.1"/>
    </source>
</evidence>
<sequence length="158" mass="17370">MGSRPSQCYPTPPAVLPTNSPLVSTPGFLASLMAQTVLEGLYHLYLMAIWWPFETNNVTLSESRFCEVVDFQDGAVLGTMLVETDVQTAHGKSQSLWLSRQFGESSPTSPHHGCKTGPPASGIGMVVYYIFHVNNGERDILFAFPLEYGSILCTYPHI</sequence>
<reference evidence="1 2" key="1">
    <citation type="journal article" date="2019" name="Nat. Ecol. Evol.">
        <title>Megaphylogeny resolves global patterns of mushroom evolution.</title>
        <authorList>
            <person name="Varga T."/>
            <person name="Krizsan K."/>
            <person name="Foldi C."/>
            <person name="Dima B."/>
            <person name="Sanchez-Garcia M."/>
            <person name="Sanchez-Ramirez S."/>
            <person name="Szollosi G.J."/>
            <person name="Szarkandi J.G."/>
            <person name="Papp V."/>
            <person name="Albert L."/>
            <person name="Andreopoulos W."/>
            <person name="Angelini C."/>
            <person name="Antonin V."/>
            <person name="Barry K.W."/>
            <person name="Bougher N.L."/>
            <person name="Buchanan P."/>
            <person name="Buyck B."/>
            <person name="Bense V."/>
            <person name="Catcheside P."/>
            <person name="Chovatia M."/>
            <person name="Cooper J."/>
            <person name="Damon W."/>
            <person name="Desjardin D."/>
            <person name="Finy P."/>
            <person name="Geml J."/>
            <person name="Haridas S."/>
            <person name="Hughes K."/>
            <person name="Justo A."/>
            <person name="Karasinski D."/>
            <person name="Kautmanova I."/>
            <person name="Kiss B."/>
            <person name="Kocsube S."/>
            <person name="Kotiranta H."/>
            <person name="LaButti K.M."/>
            <person name="Lechner B.E."/>
            <person name="Liimatainen K."/>
            <person name="Lipzen A."/>
            <person name="Lukacs Z."/>
            <person name="Mihaltcheva S."/>
            <person name="Morgado L.N."/>
            <person name="Niskanen T."/>
            <person name="Noordeloos M.E."/>
            <person name="Ohm R.A."/>
            <person name="Ortiz-Santana B."/>
            <person name="Ovrebo C."/>
            <person name="Racz N."/>
            <person name="Riley R."/>
            <person name="Savchenko A."/>
            <person name="Shiryaev A."/>
            <person name="Soop K."/>
            <person name="Spirin V."/>
            <person name="Szebenyi C."/>
            <person name="Tomsovsky M."/>
            <person name="Tulloss R.E."/>
            <person name="Uehling J."/>
            <person name="Grigoriev I.V."/>
            <person name="Vagvolgyi C."/>
            <person name="Papp T."/>
            <person name="Martin F.M."/>
            <person name="Miettinen O."/>
            <person name="Hibbett D.S."/>
            <person name="Nagy L.G."/>
        </authorList>
    </citation>
    <scope>NUCLEOTIDE SEQUENCE [LARGE SCALE GENOMIC DNA]</scope>
    <source>
        <strain evidence="1 2">FP101781</strain>
    </source>
</reference>
<evidence type="ECO:0000313" key="2">
    <source>
        <dbReference type="Proteomes" id="UP000298030"/>
    </source>
</evidence>
<dbReference type="AlphaFoldDB" id="A0A4Y7SM08"/>
<protein>
    <submittedName>
        <fullName evidence="1">Uncharacterized protein</fullName>
    </submittedName>
</protein>
<accession>A0A4Y7SM08</accession>
<dbReference type="Proteomes" id="UP000298030">
    <property type="component" value="Unassembled WGS sequence"/>
</dbReference>
<name>A0A4Y7SM08_COPMI</name>
<proteinExistence type="predicted"/>
<dbReference type="EMBL" id="QPFP01000087">
    <property type="protein sequence ID" value="TEB22644.1"/>
    <property type="molecule type" value="Genomic_DNA"/>
</dbReference>